<reference evidence="1 2" key="1">
    <citation type="submission" date="2023-07" db="EMBL/GenBank/DDBJ databases">
        <title>Sorghum-associated microbial communities from plants grown in Nebraska, USA.</title>
        <authorList>
            <person name="Schachtman D."/>
        </authorList>
    </citation>
    <scope>NUCLEOTIDE SEQUENCE [LARGE SCALE GENOMIC DNA]</scope>
    <source>
        <strain evidence="1 2">3262</strain>
    </source>
</reference>
<dbReference type="RefSeq" id="WP_310095222.1">
    <property type="nucleotide sequence ID" value="NZ_JAVDUU010000002.1"/>
</dbReference>
<protein>
    <submittedName>
        <fullName evidence="1">Four helix bundle protein</fullName>
    </submittedName>
</protein>
<keyword evidence="2" id="KW-1185">Reference proteome</keyword>
<dbReference type="PANTHER" id="PTHR38471:SF2">
    <property type="entry name" value="FOUR HELIX BUNDLE PROTEIN"/>
    <property type="match status" value="1"/>
</dbReference>
<proteinExistence type="predicted"/>
<dbReference type="EMBL" id="JAVDUU010000002">
    <property type="protein sequence ID" value="MDR6942248.1"/>
    <property type="molecule type" value="Genomic_DNA"/>
</dbReference>
<dbReference type="Pfam" id="PF05635">
    <property type="entry name" value="23S_rRNA_IVP"/>
    <property type="match status" value="1"/>
</dbReference>
<dbReference type="InterPro" id="IPR012657">
    <property type="entry name" value="23S_rRNA-intervening_sequence"/>
</dbReference>
<sequence length="125" mass="14425">MEKKKMVYTDLDVWKEARALVKLVYTSLVNFPKDEIFALQSQIKRAAISIPSNIAEGSGRNHGKDSLQFFYIARGSAYELETQFYLSFDLNFIPKELLDVLLNQLEKVRRLLAGLINYYKSNLAK</sequence>
<name>A0ABU1TA78_9SPHI</name>
<dbReference type="CDD" id="cd16377">
    <property type="entry name" value="23S_rRNA_IVP_like"/>
    <property type="match status" value="1"/>
</dbReference>
<dbReference type="SUPFAM" id="SSF158446">
    <property type="entry name" value="IVS-encoded protein-like"/>
    <property type="match status" value="1"/>
</dbReference>
<evidence type="ECO:0000313" key="1">
    <source>
        <dbReference type="EMBL" id="MDR6942248.1"/>
    </source>
</evidence>
<evidence type="ECO:0000313" key="2">
    <source>
        <dbReference type="Proteomes" id="UP001247620"/>
    </source>
</evidence>
<dbReference type="NCBIfam" id="TIGR02436">
    <property type="entry name" value="four helix bundle protein"/>
    <property type="match status" value="1"/>
</dbReference>
<accession>A0ABU1TA78</accession>
<dbReference type="Gene3D" id="1.20.1440.60">
    <property type="entry name" value="23S rRNA-intervening sequence"/>
    <property type="match status" value="1"/>
</dbReference>
<organism evidence="1 2">
    <name type="scientific">Mucilaginibacter pocheonensis</name>
    <dbReference type="NCBI Taxonomy" id="398050"/>
    <lineage>
        <taxon>Bacteria</taxon>
        <taxon>Pseudomonadati</taxon>
        <taxon>Bacteroidota</taxon>
        <taxon>Sphingobacteriia</taxon>
        <taxon>Sphingobacteriales</taxon>
        <taxon>Sphingobacteriaceae</taxon>
        <taxon>Mucilaginibacter</taxon>
    </lineage>
</organism>
<gene>
    <name evidence="1" type="ORF">J2W55_002090</name>
</gene>
<dbReference type="Proteomes" id="UP001247620">
    <property type="component" value="Unassembled WGS sequence"/>
</dbReference>
<dbReference type="InterPro" id="IPR036583">
    <property type="entry name" value="23S_rRNA_IVS_sf"/>
</dbReference>
<dbReference type="PANTHER" id="PTHR38471">
    <property type="entry name" value="FOUR HELIX BUNDLE PROTEIN"/>
    <property type="match status" value="1"/>
</dbReference>
<comment type="caution">
    <text evidence="1">The sequence shown here is derived from an EMBL/GenBank/DDBJ whole genome shotgun (WGS) entry which is preliminary data.</text>
</comment>